<organism evidence="1 2">
    <name type="scientific">Phytohabitans suffuscus</name>
    <dbReference type="NCBI Taxonomy" id="624315"/>
    <lineage>
        <taxon>Bacteria</taxon>
        <taxon>Bacillati</taxon>
        <taxon>Actinomycetota</taxon>
        <taxon>Actinomycetes</taxon>
        <taxon>Micromonosporales</taxon>
        <taxon>Micromonosporaceae</taxon>
    </lineage>
</organism>
<dbReference type="AlphaFoldDB" id="A0A6F8YFH0"/>
<keyword evidence="2" id="KW-1185">Reference proteome</keyword>
<dbReference type="EMBL" id="AP022871">
    <property type="protein sequence ID" value="BCB84691.1"/>
    <property type="molecule type" value="Genomic_DNA"/>
</dbReference>
<evidence type="ECO:0000313" key="2">
    <source>
        <dbReference type="Proteomes" id="UP000503011"/>
    </source>
</evidence>
<reference evidence="1 2" key="1">
    <citation type="submission" date="2020-03" db="EMBL/GenBank/DDBJ databases">
        <title>Whole genome shotgun sequence of Phytohabitans suffuscus NBRC 105367.</title>
        <authorList>
            <person name="Komaki H."/>
            <person name="Tamura T."/>
        </authorList>
    </citation>
    <scope>NUCLEOTIDE SEQUENCE [LARGE SCALE GENOMIC DNA]</scope>
    <source>
        <strain evidence="1 2">NBRC 105367</strain>
    </source>
</reference>
<dbReference type="KEGG" id="psuu:Psuf_020040"/>
<evidence type="ECO:0000313" key="1">
    <source>
        <dbReference type="EMBL" id="BCB84691.1"/>
    </source>
</evidence>
<accession>A0A6F8YFH0</accession>
<dbReference type="Proteomes" id="UP000503011">
    <property type="component" value="Chromosome"/>
</dbReference>
<name>A0A6F8YFH0_9ACTN</name>
<protein>
    <submittedName>
        <fullName evidence="1">Uncharacterized protein</fullName>
    </submittedName>
</protein>
<sequence>MQRGVGVRSVVVDGGGYVGSLHAVLGTETGHGEDLLLALAASGRDLNLGVDGEVRDLSCGFQIGSQVEVEITLRADELRQREHNLCHVQSFQIHVTRQD</sequence>
<reference evidence="1 2" key="2">
    <citation type="submission" date="2020-03" db="EMBL/GenBank/DDBJ databases">
        <authorList>
            <person name="Ichikawa N."/>
            <person name="Kimura A."/>
            <person name="Kitahashi Y."/>
            <person name="Uohara A."/>
        </authorList>
    </citation>
    <scope>NUCLEOTIDE SEQUENCE [LARGE SCALE GENOMIC DNA]</scope>
    <source>
        <strain evidence="1 2">NBRC 105367</strain>
    </source>
</reference>
<proteinExistence type="predicted"/>
<gene>
    <name evidence="1" type="ORF">Psuf_020040</name>
</gene>